<dbReference type="OrthoDB" id="7822240at2"/>
<keyword evidence="3" id="KW-1185">Reference proteome</keyword>
<dbReference type="PANTHER" id="PTHR30231:SF37">
    <property type="entry name" value="EXODEOXYRIBONUCLEASE 10"/>
    <property type="match status" value="1"/>
</dbReference>
<proteinExistence type="predicted"/>
<dbReference type="Proteomes" id="UP000325684">
    <property type="component" value="Unassembled WGS sequence"/>
</dbReference>
<dbReference type="AlphaFoldDB" id="A0A5N3PH46"/>
<evidence type="ECO:0000313" key="3">
    <source>
        <dbReference type="Proteomes" id="UP000325684"/>
    </source>
</evidence>
<dbReference type="EMBL" id="VCMV01000003">
    <property type="protein sequence ID" value="KAB0269023.1"/>
    <property type="molecule type" value="Genomic_DNA"/>
</dbReference>
<dbReference type="Pfam" id="PF00929">
    <property type="entry name" value="RNase_T"/>
    <property type="match status" value="1"/>
</dbReference>
<dbReference type="GO" id="GO:0003676">
    <property type="term" value="F:nucleic acid binding"/>
    <property type="evidence" value="ECO:0007669"/>
    <property type="project" value="InterPro"/>
</dbReference>
<dbReference type="GO" id="GO:0005829">
    <property type="term" value="C:cytosol"/>
    <property type="evidence" value="ECO:0007669"/>
    <property type="project" value="TreeGrafter"/>
</dbReference>
<organism evidence="2 3">
    <name type="scientific">Microvirga brassicacearum</name>
    <dbReference type="NCBI Taxonomy" id="2580413"/>
    <lineage>
        <taxon>Bacteria</taxon>
        <taxon>Pseudomonadati</taxon>
        <taxon>Pseudomonadota</taxon>
        <taxon>Alphaproteobacteria</taxon>
        <taxon>Hyphomicrobiales</taxon>
        <taxon>Methylobacteriaceae</taxon>
        <taxon>Microvirga</taxon>
    </lineage>
</organism>
<sequence length="244" mass="27332">MGTPPRSWSATSFRRRTPMLLRVIDTETTGIPDEDDGHALVEVGCCDIVDGVVGTPRSMLVNPRRPISVGAMATHHITDDDVENAPPIDAGLKMLMEGNPDYFFAHKAEFDEQFFGAGGATIICTWKAALRLYPDSERHTNQYLRYELGLDVDRVLADPPHRAGADAYVTAHLLHRMFDDGASIEDMLRWSKGHPLFPKIGFGKHFGKRWEDVDIGYLNWIIGTEDMDPAVKANARHHLKLRGR</sequence>
<dbReference type="InterPro" id="IPR012337">
    <property type="entry name" value="RNaseH-like_sf"/>
</dbReference>
<dbReference type="GO" id="GO:0045004">
    <property type="term" value="P:DNA replication proofreading"/>
    <property type="evidence" value="ECO:0007669"/>
    <property type="project" value="TreeGrafter"/>
</dbReference>
<dbReference type="SUPFAM" id="SSF53098">
    <property type="entry name" value="Ribonuclease H-like"/>
    <property type="match status" value="1"/>
</dbReference>
<dbReference type="InterPro" id="IPR013520">
    <property type="entry name" value="Ribonucl_H"/>
</dbReference>
<feature type="domain" description="Exonuclease" evidence="1">
    <location>
        <begin position="20"/>
        <end position="183"/>
    </location>
</feature>
<evidence type="ECO:0000259" key="1">
    <source>
        <dbReference type="SMART" id="SM00479"/>
    </source>
</evidence>
<dbReference type="SMART" id="SM00479">
    <property type="entry name" value="EXOIII"/>
    <property type="match status" value="1"/>
</dbReference>
<comment type="caution">
    <text evidence="2">The sequence shown here is derived from an EMBL/GenBank/DDBJ whole genome shotgun (WGS) entry which is preliminary data.</text>
</comment>
<dbReference type="InterPro" id="IPR036397">
    <property type="entry name" value="RNaseH_sf"/>
</dbReference>
<dbReference type="CDD" id="cd06127">
    <property type="entry name" value="DEDDh"/>
    <property type="match status" value="1"/>
</dbReference>
<protein>
    <submittedName>
        <fullName evidence="2">Exodeoxyribonuclease X</fullName>
    </submittedName>
</protein>
<reference evidence="2 3" key="1">
    <citation type="journal article" date="2019" name="Microorganisms">
        <title>Genome Insights into the Novel Species Microvirga brassicacearum, a Rapeseed Endophyte with Biotechnological Potential.</title>
        <authorList>
            <person name="Jimenez-Gomez A."/>
            <person name="Saati-Santamaria Z."/>
            <person name="Igual J.M."/>
            <person name="Rivas R."/>
            <person name="Mateos P.F."/>
            <person name="Garcia-Fraile P."/>
        </authorList>
    </citation>
    <scope>NUCLEOTIDE SEQUENCE [LARGE SCALE GENOMIC DNA]</scope>
    <source>
        <strain evidence="2 3">CDVBN77</strain>
    </source>
</reference>
<name>A0A5N3PH46_9HYPH</name>
<evidence type="ECO:0000313" key="2">
    <source>
        <dbReference type="EMBL" id="KAB0269023.1"/>
    </source>
</evidence>
<dbReference type="GO" id="GO:0008408">
    <property type="term" value="F:3'-5' exonuclease activity"/>
    <property type="evidence" value="ECO:0007669"/>
    <property type="project" value="TreeGrafter"/>
</dbReference>
<dbReference type="PANTHER" id="PTHR30231">
    <property type="entry name" value="DNA POLYMERASE III SUBUNIT EPSILON"/>
    <property type="match status" value="1"/>
</dbReference>
<accession>A0A5N3PH46</accession>
<dbReference type="Gene3D" id="3.30.420.10">
    <property type="entry name" value="Ribonuclease H-like superfamily/Ribonuclease H"/>
    <property type="match status" value="1"/>
</dbReference>
<gene>
    <name evidence="2" type="ORF">FEZ63_02640</name>
</gene>